<feature type="region of interest" description="Disordered" evidence="1">
    <location>
        <begin position="488"/>
        <end position="548"/>
    </location>
</feature>
<evidence type="ECO:0000313" key="4">
    <source>
        <dbReference type="Proteomes" id="UP000005204"/>
    </source>
</evidence>
<dbReference type="GO" id="GO:0005634">
    <property type="term" value="C:nucleus"/>
    <property type="evidence" value="ECO:0007669"/>
    <property type="project" value="TreeGrafter"/>
</dbReference>
<feature type="domain" description="DDE-1" evidence="2">
    <location>
        <begin position="265"/>
        <end position="389"/>
    </location>
</feature>
<evidence type="ECO:0000256" key="1">
    <source>
        <dbReference type="SAM" id="MobiDB-lite"/>
    </source>
</evidence>
<dbReference type="KEGG" id="bmor:101739992"/>
<dbReference type="Proteomes" id="UP000005204">
    <property type="component" value="Unassembled WGS sequence"/>
</dbReference>
<sequence>MRTYKRKTERGKISKDVYEQAAVILEEDESKKIRGIAKDFGLCHMSLTRYMRKSKDAKQKGIPIESLTIGYKKNRQVFSGEQEAILVSYLIKCSQIYYGLTPKDVRQLAFDCALKHNIAIPKSWLDNKEAGVDWLTAFLKRNPSLSIRSPEATSLSRATSFNKTNVDNFFSKLTDVLDRYRFSASRIWNVDETGVTTVLKPRKILAAKGSKQVGSITSAERGTLVTLCVAVNAVGNSVPCMFIFPRIKYREYFVRDGPPGSIGAGNSSGWMTGREFKIFMKHFIDNVKPSPSDPVLLLLDNHTSHLDIEVIETAKDNNVVLLSFPPHCSHKLQPLDVGVYGPLKNYCASQQDSWLRNNPGKTMSIHDIPSIVNKALPLALNPANIINGFKNTGIAPFNKDIFQEDDFLSAFVTDRPIDDEVPNANIESCPVTTQNKETETPVSPSCHRPIISPITEANRSIYTSPVAGCSKDIENTFSPANIRPYPKAAARKSKLTRKTRKSAILTDTPEKNALALEQEKRNDIKSKKGKLTKRLKSKSSSEKTDKQNVKKIRKTIKQIKQLVVKKKILHETDEEIVEDEYFCLICCDPFDPKKAGEEWIECIVCKNWSHVKCIRGNIIQYVCLNCESDHSDYSD</sequence>
<dbReference type="InterPro" id="IPR004875">
    <property type="entry name" value="DDE_SF_endonuclease_dom"/>
</dbReference>
<dbReference type="PANTHER" id="PTHR19303:SF71">
    <property type="entry name" value="ZINC FINGER PHD-TYPE DOMAIN-CONTAINING PROTEIN"/>
    <property type="match status" value="1"/>
</dbReference>
<protein>
    <recommendedName>
        <fullName evidence="2">DDE-1 domain-containing protein</fullName>
    </recommendedName>
</protein>
<accession>A0A8R1WHJ0</accession>
<dbReference type="CDD" id="cd15517">
    <property type="entry name" value="PHD_TCF19_like"/>
    <property type="match status" value="1"/>
</dbReference>
<proteinExistence type="predicted"/>
<name>A0A8R1WHJ0_BOMMO</name>
<dbReference type="RefSeq" id="XP_004923068.2">
    <property type="nucleotide sequence ID" value="XM_004923011.4"/>
</dbReference>
<dbReference type="GeneID" id="101739992"/>
<evidence type="ECO:0000313" key="3">
    <source>
        <dbReference type="EnsemblMetazoa" id="XP_004923068.2"/>
    </source>
</evidence>
<dbReference type="GO" id="GO:0003677">
    <property type="term" value="F:DNA binding"/>
    <property type="evidence" value="ECO:0007669"/>
    <property type="project" value="TreeGrafter"/>
</dbReference>
<feature type="compositionally biased region" description="Basic and acidic residues" evidence="1">
    <location>
        <begin position="517"/>
        <end position="526"/>
    </location>
</feature>
<feature type="compositionally biased region" description="Basic and acidic residues" evidence="1">
    <location>
        <begin position="539"/>
        <end position="548"/>
    </location>
</feature>
<organism evidence="3 4">
    <name type="scientific">Bombyx mori</name>
    <name type="common">Silk moth</name>
    <dbReference type="NCBI Taxonomy" id="7091"/>
    <lineage>
        <taxon>Eukaryota</taxon>
        <taxon>Metazoa</taxon>
        <taxon>Ecdysozoa</taxon>
        <taxon>Arthropoda</taxon>
        <taxon>Hexapoda</taxon>
        <taxon>Insecta</taxon>
        <taxon>Pterygota</taxon>
        <taxon>Neoptera</taxon>
        <taxon>Endopterygota</taxon>
        <taxon>Lepidoptera</taxon>
        <taxon>Glossata</taxon>
        <taxon>Ditrysia</taxon>
        <taxon>Bombycoidea</taxon>
        <taxon>Bombycidae</taxon>
        <taxon>Bombycinae</taxon>
        <taxon>Bombyx</taxon>
    </lineage>
</organism>
<dbReference type="Pfam" id="PF03184">
    <property type="entry name" value="DDE_1"/>
    <property type="match status" value="1"/>
</dbReference>
<dbReference type="PANTHER" id="PTHR19303">
    <property type="entry name" value="TRANSPOSON"/>
    <property type="match status" value="1"/>
</dbReference>
<keyword evidence="4" id="KW-1185">Reference proteome</keyword>
<feature type="compositionally biased region" description="Basic residues" evidence="1">
    <location>
        <begin position="527"/>
        <end position="537"/>
    </location>
</feature>
<reference evidence="4" key="1">
    <citation type="journal article" date="2008" name="Insect Biochem. Mol. Biol.">
        <title>The genome of a lepidopteran model insect, the silkworm Bombyx mori.</title>
        <authorList>
            <consortium name="International Silkworm Genome Consortium"/>
        </authorList>
    </citation>
    <scope>NUCLEOTIDE SEQUENCE [LARGE SCALE GENOMIC DNA]</scope>
    <source>
        <strain evidence="4">p50T</strain>
    </source>
</reference>
<dbReference type="AlphaFoldDB" id="A0A8R1WHJ0"/>
<dbReference type="InterPro" id="IPR011011">
    <property type="entry name" value="Znf_FYVE_PHD"/>
</dbReference>
<dbReference type="InterPro" id="IPR050863">
    <property type="entry name" value="CenT-Element_Derived"/>
</dbReference>
<feature type="compositionally biased region" description="Basic residues" evidence="1">
    <location>
        <begin position="489"/>
        <end position="501"/>
    </location>
</feature>
<dbReference type="EnsemblMetazoa" id="XM_004923011.3">
    <property type="protein sequence ID" value="XP_004923068.2"/>
    <property type="gene ID" value="LOC101739992"/>
</dbReference>
<evidence type="ECO:0000259" key="2">
    <source>
        <dbReference type="Pfam" id="PF03184"/>
    </source>
</evidence>
<reference evidence="3" key="2">
    <citation type="submission" date="2022-06" db="UniProtKB">
        <authorList>
            <consortium name="EnsemblMetazoa"/>
        </authorList>
    </citation>
    <scope>IDENTIFICATION</scope>
    <source>
        <strain evidence="3">p50T (Dazao)</strain>
    </source>
</reference>
<dbReference type="SUPFAM" id="SSF57903">
    <property type="entry name" value="FYVE/PHD zinc finger"/>
    <property type="match status" value="1"/>
</dbReference>